<dbReference type="PRINTS" id="PR00463">
    <property type="entry name" value="EP450I"/>
</dbReference>
<dbReference type="InterPro" id="IPR050665">
    <property type="entry name" value="Cytochrome_P450_Monooxygen"/>
</dbReference>
<dbReference type="FunFam" id="1.10.630.10:FF:000029">
    <property type="entry name" value="Cytochrome P450 734A1"/>
    <property type="match status" value="1"/>
</dbReference>
<comment type="similarity">
    <text evidence="2">Belongs to the cytochrome P450 family.</text>
</comment>
<evidence type="ECO:0000313" key="13">
    <source>
        <dbReference type="EMBL" id="RZC74700.1"/>
    </source>
</evidence>
<dbReference type="EMBL" id="CM010722">
    <property type="protein sequence ID" value="RZC74700.1"/>
    <property type="molecule type" value="Genomic_DNA"/>
</dbReference>
<keyword evidence="14" id="KW-1185">Reference proteome</keyword>
<accession>A0A4Y7KQT8</accession>
<evidence type="ECO:0008006" key="15">
    <source>
        <dbReference type="Google" id="ProtNLM"/>
    </source>
</evidence>
<dbReference type="GO" id="GO:0016705">
    <property type="term" value="F:oxidoreductase activity, acting on paired donors, with incorporation or reduction of molecular oxygen"/>
    <property type="evidence" value="ECO:0007669"/>
    <property type="project" value="InterPro"/>
</dbReference>
<dbReference type="Pfam" id="PF00067">
    <property type="entry name" value="p450"/>
    <property type="match status" value="2"/>
</dbReference>
<evidence type="ECO:0000256" key="11">
    <source>
        <dbReference type="PIRSR" id="PIRSR602401-1"/>
    </source>
</evidence>
<evidence type="ECO:0000256" key="1">
    <source>
        <dbReference type="ARBA" id="ARBA00004370"/>
    </source>
</evidence>
<keyword evidence="10 12" id="KW-0472">Membrane</keyword>
<name>A0A4Y7KQT8_PAPSO</name>
<keyword evidence="4 12" id="KW-0812">Transmembrane</keyword>
<sequence length="736" mass="83610">MNMGVVEIQILVLLPLPIGVLVLYLILILIKFLHRVWWNPIRITKHLSSQGIKGPPYKFLYGNTKEIHSSTKKSISKPMKDLSHQIFPYVQPFQDTYIKFTMNMIINETLRLYPPTVSHTRRVAKEVHLGNKLMLPANMHVSVSTLALQHNPDIWGEDVGLFKPDRFSEGIAKATNNNNAAFLPFGLGPRFCVGSDFALTEIKIALAMILQHYHFTLSPAYVHSPVQRMTVLCAFLLYLLFLLIKFIHKVWWNPIYITKFLASQGINGPRYKLLHGNAKEILKMANESKSKPMEELSHQIFPYLQPFRYACIKTYGKIHLSWIGPRPQLFVSEVELIKEIMNDKDGVYPKTKSEGYFKKLLGDGLVSAQGNKWIKQRKQANHAFHAESLKGMVPSVIAAVETMVEKWKMYEGKEIEVFEEFRILTSEVISRTAFGSSYAEGKNVFEMMMKLGSIVSASFLKIRLPGIGKLMPNQDDIESDRLEQEIRKSILGLVQKREETRRNGGYGSDYLGMLMKATHEADEKKRISVDDMIDECKTFYLAGHETTTTLLTWTCLLLAINTEWQDKARKEVFDLLGENNPAPDDNSIGKLKILSMIINETLRLYPPVVAVVRRVAREVKVGNRIVLPANIELSISTVAVQHDPEIWGEDVHLFKPERFAEGIAKATNNNTAAFLPFGLGPRVCVGSNFAITEAKIALVMILQRYHFTLSPAYVHSPTQRITTRPQHGLQIMLHAL</sequence>
<dbReference type="OMA" id="AINTEWQ"/>
<dbReference type="AlphaFoldDB" id="A0A4Y7KQT8"/>
<feature type="binding site" description="axial binding residue" evidence="11">
    <location>
        <position position="684"/>
    </location>
    <ligand>
        <name>heme</name>
        <dbReference type="ChEBI" id="CHEBI:30413"/>
    </ligand>
    <ligandPart>
        <name>Fe</name>
        <dbReference type="ChEBI" id="CHEBI:18248"/>
    </ligandPart>
</feature>
<dbReference type="Gene3D" id="1.10.630.10">
    <property type="entry name" value="Cytochrome P450"/>
    <property type="match status" value="2"/>
</dbReference>
<evidence type="ECO:0000256" key="7">
    <source>
        <dbReference type="ARBA" id="ARBA00023002"/>
    </source>
</evidence>
<evidence type="ECO:0000256" key="10">
    <source>
        <dbReference type="ARBA" id="ARBA00023136"/>
    </source>
</evidence>
<reference evidence="13 14" key="1">
    <citation type="journal article" date="2018" name="Science">
        <title>The opium poppy genome and morphinan production.</title>
        <authorList>
            <person name="Guo L."/>
            <person name="Winzer T."/>
            <person name="Yang X."/>
            <person name="Li Y."/>
            <person name="Ning Z."/>
            <person name="He Z."/>
            <person name="Teodor R."/>
            <person name="Lu Y."/>
            <person name="Bowser T.A."/>
            <person name="Graham I.A."/>
            <person name="Ye K."/>
        </authorList>
    </citation>
    <scope>NUCLEOTIDE SEQUENCE [LARGE SCALE GENOMIC DNA]</scope>
    <source>
        <strain evidence="14">cv. HN1</strain>
        <tissue evidence="13">Leaves</tissue>
    </source>
</reference>
<keyword evidence="9" id="KW-0503">Monooxygenase</keyword>
<evidence type="ECO:0000256" key="5">
    <source>
        <dbReference type="ARBA" id="ARBA00022723"/>
    </source>
</evidence>
<keyword evidence="3 11" id="KW-0349">Heme</keyword>
<dbReference type="GO" id="GO:0033075">
    <property type="term" value="P:isoquinoline alkaloid biosynthetic process"/>
    <property type="evidence" value="ECO:0007669"/>
    <property type="project" value="UniProtKB-ARBA"/>
</dbReference>
<protein>
    <recommendedName>
        <fullName evidence="15">Cytochrome P450</fullName>
    </recommendedName>
</protein>
<evidence type="ECO:0000256" key="12">
    <source>
        <dbReference type="SAM" id="Phobius"/>
    </source>
</evidence>
<dbReference type="PRINTS" id="PR00385">
    <property type="entry name" value="P450"/>
</dbReference>
<dbReference type="GO" id="GO:0016020">
    <property type="term" value="C:membrane"/>
    <property type="evidence" value="ECO:0007669"/>
    <property type="project" value="UniProtKB-SubCell"/>
</dbReference>
<evidence type="ECO:0000313" key="14">
    <source>
        <dbReference type="Proteomes" id="UP000316621"/>
    </source>
</evidence>
<dbReference type="GO" id="GO:0020037">
    <property type="term" value="F:heme binding"/>
    <property type="evidence" value="ECO:0007669"/>
    <property type="project" value="InterPro"/>
</dbReference>
<dbReference type="InterPro" id="IPR017972">
    <property type="entry name" value="Cyt_P450_CS"/>
</dbReference>
<comment type="cofactor">
    <cofactor evidence="11">
        <name>heme</name>
        <dbReference type="ChEBI" id="CHEBI:30413"/>
    </cofactor>
</comment>
<evidence type="ECO:0000256" key="4">
    <source>
        <dbReference type="ARBA" id="ARBA00022692"/>
    </source>
</evidence>
<dbReference type="InterPro" id="IPR002401">
    <property type="entry name" value="Cyt_P450_E_grp-I"/>
</dbReference>
<comment type="subcellular location">
    <subcellularLocation>
        <location evidence="1">Membrane</location>
    </subcellularLocation>
</comment>
<dbReference type="InterPro" id="IPR001128">
    <property type="entry name" value="Cyt_P450"/>
</dbReference>
<keyword evidence="8 11" id="KW-0408">Iron</keyword>
<dbReference type="PANTHER" id="PTHR24282:SF20">
    <property type="entry name" value="CYTOCHROME P450 CYP749A22-LIKE"/>
    <property type="match status" value="1"/>
</dbReference>
<dbReference type="InterPro" id="IPR036396">
    <property type="entry name" value="Cyt_P450_sf"/>
</dbReference>
<dbReference type="PROSITE" id="PS00086">
    <property type="entry name" value="CYTOCHROME_P450"/>
    <property type="match status" value="2"/>
</dbReference>
<dbReference type="SUPFAM" id="SSF48264">
    <property type="entry name" value="Cytochrome P450"/>
    <property type="match status" value="2"/>
</dbReference>
<evidence type="ECO:0000256" key="6">
    <source>
        <dbReference type="ARBA" id="ARBA00022989"/>
    </source>
</evidence>
<proteinExistence type="inferred from homology"/>
<organism evidence="13 14">
    <name type="scientific">Papaver somniferum</name>
    <name type="common">Opium poppy</name>
    <dbReference type="NCBI Taxonomy" id="3469"/>
    <lineage>
        <taxon>Eukaryota</taxon>
        <taxon>Viridiplantae</taxon>
        <taxon>Streptophyta</taxon>
        <taxon>Embryophyta</taxon>
        <taxon>Tracheophyta</taxon>
        <taxon>Spermatophyta</taxon>
        <taxon>Magnoliopsida</taxon>
        <taxon>Ranunculales</taxon>
        <taxon>Papaveraceae</taxon>
        <taxon>Papaveroideae</taxon>
        <taxon>Papaver</taxon>
    </lineage>
</organism>
<keyword evidence="7" id="KW-0560">Oxidoreductase</keyword>
<dbReference type="Gramene" id="RZC74700">
    <property type="protein sequence ID" value="RZC74700"/>
    <property type="gene ID" value="C5167_050180"/>
</dbReference>
<dbReference type="STRING" id="3469.A0A4Y7KQT8"/>
<feature type="transmembrane region" description="Helical" evidence="12">
    <location>
        <begin position="12"/>
        <end position="33"/>
    </location>
</feature>
<feature type="transmembrane region" description="Helical" evidence="12">
    <location>
        <begin position="231"/>
        <end position="252"/>
    </location>
</feature>
<dbReference type="GO" id="GO:0005506">
    <property type="term" value="F:iron ion binding"/>
    <property type="evidence" value="ECO:0007669"/>
    <property type="project" value="InterPro"/>
</dbReference>
<dbReference type="PANTHER" id="PTHR24282">
    <property type="entry name" value="CYTOCHROME P450 FAMILY MEMBER"/>
    <property type="match status" value="1"/>
</dbReference>
<evidence type="ECO:0000256" key="3">
    <source>
        <dbReference type="ARBA" id="ARBA00022617"/>
    </source>
</evidence>
<evidence type="ECO:0000256" key="9">
    <source>
        <dbReference type="ARBA" id="ARBA00023033"/>
    </source>
</evidence>
<gene>
    <name evidence="13" type="ORF">C5167_050180</name>
</gene>
<dbReference type="GO" id="GO:0004497">
    <property type="term" value="F:monooxygenase activity"/>
    <property type="evidence" value="ECO:0007669"/>
    <property type="project" value="UniProtKB-KW"/>
</dbReference>
<dbReference type="Proteomes" id="UP000316621">
    <property type="component" value="Chromosome 8"/>
</dbReference>
<keyword evidence="6 12" id="KW-1133">Transmembrane helix</keyword>
<evidence type="ECO:0000256" key="2">
    <source>
        <dbReference type="ARBA" id="ARBA00010617"/>
    </source>
</evidence>
<evidence type="ECO:0000256" key="8">
    <source>
        <dbReference type="ARBA" id="ARBA00023004"/>
    </source>
</evidence>
<keyword evidence="5 11" id="KW-0479">Metal-binding</keyword>